<reference evidence="2 3" key="1">
    <citation type="submission" date="2016-03" db="EMBL/GenBank/DDBJ databases">
        <authorList>
            <person name="Stanton A.J."/>
            <person name="Montgomery M.T."/>
            <person name="Guerrero C.A."/>
            <person name="Mavrich T.N."/>
            <person name="Pope W.H."/>
            <person name="Garlena R.A."/>
            <person name="Russell D.A."/>
            <person name="Jacobs-Sera D."/>
            <person name="Hendrix R.W."/>
            <person name="Hatfull G.F."/>
        </authorList>
    </citation>
    <scope>NUCLEOTIDE SEQUENCE [LARGE SCALE GENOMIC DNA]</scope>
</reference>
<sequence length="159" mass="17349">MADSDQADTVDEVRDDTPHPLTDSVYGEVDDEGAEVVIEPDDSLAYIARRLMDIEVAIYRAPVQIAKARDAESIAQDRLDEAKAHALARVKAAAKVTVPEAEAKVFLATRDERRALAVATARYEYAKDVNRSLDREKDALQTRSANLRAQANLAGRGGA</sequence>
<organism evidence="2 3">
    <name type="scientific">Gordonia phage Vendetta</name>
    <dbReference type="NCBI Taxonomy" id="1838082"/>
    <lineage>
        <taxon>Viruses</taxon>
        <taxon>Duplodnaviria</taxon>
        <taxon>Heunggongvirae</taxon>
        <taxon>Uroviricota</taxon>
        <taxon>Caudoviricetes</taxon>
        <taxon>Ruthgordonvirinae</taxon>
        <taxon>Vendettavirus</taxon>
        <taxon>Vendettavirus vendetta</taxon>
    </lineage>
</organism>
<feature type="compositionally biased region" description="Acidic residues" evidence="1">
    <location>
        <begin position="1"/>
        <end position="10"/>
    </location>
</feature>
<evidence type="ECO:0000313" key="2">
    <source>
        <dbReference type="EMBL" id="ANA85596.1"/>
    </source>
</evidence>
<proteinExistence type="predicted"/>
<feature type="region of interest" description="Disordered" evidence="1">
    <location>
        <begin position="1"/>
        <end position="26"/>
    </location>
</feature>
<protein>
    <submittedName>
        <fullName evidence="2">Uncharacterized protein</fullName>
    </submittedName>
</protein>
<dbReference type="OrthoDB" id="37625at10239"/>
<dbReference type="RefSeq" id="YP_009273981.1">
    <property type="nucleotide sequence ID" value="NC_030911.1"/>
</dbReference>
<keyword evidence="3" id="KW-1185">Reference proteome</keyword>
<name>A0A160DCY3_9CAUD</name>
<dbReference type="GeneID" id="28800223"/>
<evidence type="ECO:0000313" key="3">
    <source>
        <dbReference type="Proteomes" id="UP000202306"/>
    </source>
</evidence>
<evidence type="ECO:0000256" key="1">
    <source>
        <dbReference type="SAM" id="MobiDB-lite"/>
    </source>
</evidence>
<dbReference type="Proteomes" id="UP000202306">
    <property type="component" value="Segment"/>
</dbReference>
<dbReference type="EMBL" id="KU998237">
    <property type="protein sequence ID" value="ANA85596.1"/>
    <property type="molecule type" value="Genomic_DNA"/>
</dbReference>
<accession>A0A160DCY3</accession>
<dbReference type="KEGG" id="vg:28800223"/>
<gene>
    <name evidence="2" type="primary">49</name>
    <name evidence="2" type="ORF">PBI_VENDETTA_49</name>
</gene>